<evidence type="ECO:0000256" key="1">
    <source>
        <dbReference type="SAM" id="MobiDB-lite"/>
    </source>
</evidence>
<protein>
    <submittedName>
        <fullName evidence="2">Os12g0250700 protein</fullName>
    </submittedName>
</protein>
<evidence type="ECO:0000313" key="3">
    <source>
        <dbReference type="Proteomes" id="UP000059680"/>
    </source>
</evidence>
<sequence>SHGRMPRHHPSMTTSSKNLPWLHARRLPTASPPLPPGRMPESAGVAVEGRLQFSRRGFSIIL</sequence>
<dbReference type="Gramene" id="Os12t0250700-01">
    <property type="protein sequence ID" value="Os12t0250700-01"/>
    <property type="gene ID" value="Os12g0250700"/>
</dbReference>
<evidence type="ECO:0000313" key="2">
    <source>
        <dbReference type="EMBL" id="BAT16543.1"/>
    </source>
</evidence>
<keyword evidence="3" id="KW-1185">Reference proteome</keyword>
<feature type="non-terminal residue" evidence="2">
    <location>
        <position position="1"/>
    </location>
</feature>
<dbReference type="PaxDb" id="39947-A0A0P0Y8M4"/>
<gene>
    <name evidence="2" type="ordered locus">Os12g0250700</name>
    <name evidence="2" type="ORF">OSNPB_120250700</name>
</gene>
<proteinExistence type="predicted"/>
<dbReference type="InParanoid" id="A0A0P0Y8M4"/>
<feature type="compositionally biased region" description="Basic residues" evidence="1">
    <location>
        <begin position="1"/>
        <end position="10"/>
    </location>
</feature>
<reference evidence="2 3" key="3">
    <citation type="journal article" date="2013" name="Rice">
        <title>Improvement of the Oryza sativa Nipponbare reference genome using next generation sequence and optical map data.</title>
        <authorList>
            <person name="Kawahara Y."/>
            <person name="de la Bastide M."/>
            <person name="Hamilton J.P."/>
            <person name="Kanamori H."/>
            <person name="McCombie W.R."/>
            <person name="Ouyang S."/>
            <person name="Schwartz D.C."/>
            <person name="Tanaka T."/>
            <person name="Wu J."/>
            <person name="Zhou S."/>
            <person name="Childs K.L."/>
            <person name="Davidson R.M."/>
            <person name="Lin H."/>
            <person name="Quesada-Ocampo L."/>
            <person name="Vaillancourt B."/>
            <person name="Sakai H."/>
            <person name="Lee S.S."/>
            <person name="Kim J."/>
            <person name="Numa H."/>
            <person name="Itoh T."/>
            <person name="Buell C.R."/>
            <person name="Matsumoto T."/>
        </authorList>
    </citation>
    <scope>NUCLEOTIDE SEQUENCE [LARGE SCALE GENOMIC DNA]</scope>
    <source>
        <strain evidence="3">cv. Nipponbare</strain>
    </source>
</reference>
<dbReference type="Proteomes" id="UP000059680">
    <property type="component" value="Chromosome 12"/>
</dbReference>
<name>A0A0P0Y8M4_ORYSJ</name>
<dbReference type="EMBL" id="AP014968">
    <property type="protein sequence ID" value="BAT16543.1"/>
    <property type="molecule type" value="Genomic_DNA"/>
</dbReference>
<feature type="region of interest" description="Disordered" evidence="1">
    <location>
        <begin position="1"/>
        <end position="43"/>
    </location>
</feature>
<organism evidence="2 3">
    <name type="scientific">Oryza sativa subsp. japonica</name>
    <name type="common">Rice</name>
    <dbReference type="NCBI Taxonomy" id="39947"/>
    <lineage>
        <taxon>Eukaryota</taxon>
        <taxon>Viridiplantae</taxon>
        <taxon>Streptophyta</taxon>
        <taxon>Embryophyta</taxon>
        <taxon>Tracheophyta</taxon>
        <taxon>Spermatophyta</taxon>
        <taxon>Magnoliopsida</taxon>
        <taxon>Liliopsida</taxon>
        <taxon>Poales</taxon>
        <taxon>Poaceae</taxon>
        <taxon>BOP clade</taxon>
        <taxon>Oryzoideae</taxon>
        <taxon>Oryzeae</taxon>
        <taxon>Oryzinae</taxon>
        <taxon>Oryza</taxon>
        <taxon>Oryza sativa</taxon>
    </lineage>
</organism>
<accession>A0A0P0Y8M4</accession>
<reference evidence="3" key="1">
    <citation type="journal article" date="2005" name="Nature">
        <title>The map-based sequence of the rice genome.</title>
        <authorList>
            <consortium name="International rice genome sequencing project (IRGSP)"/>
            <person name="Matsumoto T."/>
            <person name="Wu J."/>
            <person name="Kanamori H."/>
            <person name="Katayose Y."/>
            <person name="Fujisawa M."/>
            <person name="Namiki N."/>
            <person name="Mizuno H."/>
            <person name="Yamamoto K."/>
            <person name="Antonio B.A."/>
            <person name="Baba T."/>
            <person name="Sakata K."/>
            <person name="Nagamura Y."/>
            <person name="Aoki H."/>
            <person name="Arikawa K."/>
            <person name="Arita K."/>
            <person name="Bito T."/>
            <person name="Chiden Y."/>
            <person name="Fujitsuka N."/>
            <person name="Fukunaka R."/>
            <person name="Hamada M."/>
            <person name="Harada C."/>
            <person name="Hayashi A."/>
            <person name="Hijishita S."/>
            <person name="Honda M."/>
            <person name="Hosokawa S."/>
            <person name="Ichikawa Y."/>
            <person name="Idonuma A."/>
            <person name="Iijima M."/>
            <person name="Ikeda M."/>
            <person name="Ikeno M."/>
            <person name="Ito K."/>
            <person name="Ito S."/>
            <person name="Ito T."/>
            <person name="Ito Y."/>
            <person name="Ito Y."/>
            <person name="Iwabuchi A."/>
            <person name="Kamiya K."/>
            <person name="Karasawa W."/>
            <person name="Kurita K."/>
            <person name="Katagiri S."/>
            <person name="Kikuta A."/>
            <person name="Kobayashi H."/>
            <person name="Kobayashi N."/>
            <person name="Machita K."/>
            <person name="Maehara T."/>
            <person name="Masukawa M."/>
            <person name="Mizubayashi T."/>
            <person name="Mukai Y."/>
            <person name="Nagasaki H."/>
            <person name="Nagata Y."/>
            <person name="Naito S."/>
            <person name="Nakashima M."/>
            <person name="Nakama Y."/>
            <person name="Nakamichi Y."/>
            <person name="Nakamura M."/>
            <person name="Meguro A."/>
            <person name="Negishi M."/>
            <person name="Ohta I."/>
            <person name="Ohta T."/>
            <person name="Okamoto M."/>
            <person name="Ono N."/>
            <person name="Saji S."/>
            <person name="Sakaguchi M."/>
            <person name="Sakai K."/>
            <person name="Shibata M."/>
            <person name="Shimokawa T."/>
            <person name="Song J."/>
            <person name="Takazaki Y."/>
            <person name="Terasawa K."/>
            <person name="Tsugane M."/>
            <person name="Tsuji K."/>
            <person name="Ueda S."/>
            <person name="Waki K."/>
            <person name="Yamagata H."/>
            <person name="Yamamoto M."/>
            <person name="Yamamoto S."/>
            <person name="Yamane H."/>
            <person name="Yoshiki S."/>
            <person name="Yoshihara R."/>
            <person name="Yukawa K."/>
            <person name="Zhong H."/>
            <person name="Yano M."/>
            <person name="Yuan Q."/>
            <person name="Ouyang S."/>
            <person name="Liu J."/>
            <person name="Jones K.M."/>
            <person name="Gansberger K."/>
            <person name="Moffat K."/>
            <person name="Hill J."/>
            <person name="Bera J."/>
            <person name="Fadrosh D."/>
            <person name="Jin S."/>
            <person name="Johri S."/>
            <person name="Kim M."/>
            <person name="Overton L."/>
            <person name="Reardon M."/>
            <person name="Tsitrin T."/>
            <person name="Vuong H."/>
            <person name="Weaver B."/>
            <person name="Ciecko A."/>
            <person name="Tallon L."/>
            <person name="Jackson J."/>
            <person name="Pai G."/>
            <person name="Aken S.V."/>
            <person name="Utterback T."/>
            <person name="Reidmuller S."/>
            <person name="Feldblyum T."/>
            <person name="Hsiao J."/>
            <person name="Zismann V."/>
            <person name="Iobst S."/>
            <person name="de Vazeille A.R."/>
            <person name="Buell C.R."/>
            <person name="Ying K."/>
            <person name="Li Y."/>
            <person name="Lu T."/>
            <person name="Huang Y."/>
            <person name="Zhao Q."/>
            <person name="Feng Q."/>
            <person name="Zhang L."/>
            <person name="Zhu J."/>
            <person name="Weng Q."/>
            <person name="Mu J."/>
            <person name="Lu Y."/>
            <person name="Fan D."/>
            <person name="Liu Y."/>
            <person name="Guan J."/>
            <person name="Zhang Y."/>
            <person name="Yu S."/>
            <person name="Liu X."/>
            <person name="Zhang Y."/>
            <person name="Hong G."/>
            <person name="Han B."/>
            <person name="Choisne N."/>
            <person name="Demange N."/>
            <person name="Orjeda G."/>
            <person name="Samain S."/>
            <person name="Cattolico L."/>
            <person name="Pelletier E."/>
            <person name="Couloux A."/>
            <person name="Segurens B."/>
            <person name="Wincker P."/>
            <person name="D'Hont A."/>
            <person name="Scarpelli C."/>
            <person name="Weissenbach J."/>
            <person name="Salanoubat M."/>
            <person name="Quetier F."/>
            <person name="Yu Y."/>
            <person name="Kim H.R."/>
            <person name="Rambo T."/>
            <person name="Currie J."/>
            <person name="Collura K."/>
            <person name="Luo M."/>
            <person name="Yang T."/>
            <person name="Ammiraju J.S.S."/>
            <person name="Engler F."/>
            <person name="Soderlund C."/>
            <person name="Wing R.A."/>
            <person name="Palmer L.E."/>
            <person name="de la Bastide M."/>
            <person name="Spiegel L."/>
            <person name="Nascimento L."/>
            <person name="Zutavern T."/>
            <person name="O'Shaughnessy A."/>
            <person name="Dike S."/>
            <person name="Dedhia N."/>
            <person name="Preston R."/>
            <person name="Balija V."/>
            <person name="McCombie W.R."/>
            <person name="Chow T."/>
            <person name="Chen H."/>
            <person name="Chung M."/>
            <person name="Chen C."/>
            <person name="Shaw J."/>
            <person name="Wu H."/>
            <person name="Hsiao K."/>
            <person name="Chao Y."/>
            <person name="Chu M."/>
            <person name="Cheng C."/>
            <person name="Hour A."/>
            <person name="Lee P."/>
            <person name="Lin S."/>
            <person name="Lin Y."/>
            <person name="Liou J."/>
            <person name="Liu S."/>
            <person name="Hsing Y."/>
            <person name="Raghuvanshi S."/>
            <person name="Mohanty A."/>
            <person name="Bharti A.K."/>
            <person name="Gaur A."/>
            <person name="Gupta V."/>
            <person name="Kumar D."/>
            <person name="Ravi V."/>
            <person name="Vij S."/>
            <person name="Kapur A."/>
            <person name="Khurana P."/>
            <person name="Khurana P."/>
            <person name="Khurana J.P."/>
            <person name="Tyagi A.K."/>
            <person name="Gaikwad K."/>
            <person name="Singh A."/>
            <person name="Dalal V."/>
            <person name="Srivastava S."/>
            <person name="Dixit A."/>
            <person name="Pal A.K."/>
            <person name="Ghazi I.A."/>
            <person name="Yadav M."/>
            <person name="Pandit A."/>
            <person name="Bhargava A."/>
            <person name="Sureshbabu K."/>
            <person name="Batra K."/>
            <person name="Sharma T.R."/>
            <person name="Mohapatra T."/>
            <person name="Singh N.K."/>
            <person name="Messing J."/>
            <person name="Nelson A.B."/>
            <person name="Fuks G."/>
            <person name="Kavchok S."/>
            <person name="Keizer G."/>
            <person name="Linton E."/>
            <person name="Llaca V."/>
            <person name="Song R."/>
            <person name="Tanyolac B."/>
            <person name="Young S."/>
            <person name="Ho-Il K."/>
            <person name="Hahn J.H."/>
            <person name="Sangsakoo G."/>
            <person name="Vanavichit A."/>
            <person name="de Mattos Luiz.A.T."/>
            <person name="Zimmer P.D."/>
            <person name="Malone G."/>
            <person name="Dellagostin O."/>
            <person name="de Oliveira A.C."/>
            <person name="Bevan M."/>
            <person name="Bancroft I."/>
            <person name="Minx P."/>
            <person name="Cordum H."/>
            <person name="Wilson R."/>
            <person name="Cheng Z."/>
            <person name="Jin W."/>
            <person name="Jiang J."/>
            <person name="Leong S.A."/>
            <person name="Iwama H."/>
            <person name="Gojobori T."/>
            <person name="Itoh T."/>
            <person name="Niimura Y."/>
            <person name="Fujii Y."/>
            <person name="Habara T."/>
            <person name="Sakai H."/>
            <person name="Sato Y."/>
            <person name="Wilson G."/>
            <person name="Kumar K."/>
            <person name="McCouch S."/>
            <person name="Juretic N."/>
            <person name="Hoen D."/>
            <person name="Wright S."/>
            <person name="Bruskiewich R."/>
            <person name="Bureau T."/>
            <person name="Miyao A."/>
            <person name="Hirochika H."/>
            <person name="Nishikawa T."/>
            <person name="Kadowaki K."/>
            <person name="Sugiura M."/>
            <person name="Burr B."/>
            <person name="Sasaki T."/>
        </authorList>
    </citation>
    <scope>NUCLEOTIDE SEQUENCE [LARGE SCALE GENOMIC DNA]</scope>
    <source>
        <strain evidence="3">cv. Nipponbare</strain>
    </source>
</reference>
<dbReference type="AlphaFoldDB" id="A0A0P0Y8M4"/>
<reference evidence="2 3" key="2">
    <citation type="journal article" date="2013" name="Plant Cell Physiol.">
        <title>Rice Annotation Project Database (RAP-DB): an integrative and interactive database for rice genomics.</title>
        <authorList>
            <person name="Sakai H."/>
            <person name="Lee S.S."/>
            <person name="Tanaka T."/>
            <person name="Numa H."/>
            <person name="Kim J."/>
            <person name="Kawahara Y."/>
            <person name="Wakimoto H."/>
            <person name="Yang C.C."/>
            <person name="Iwamoto M."/>
            <person name="Abe T."/>
            <person name="Yamada Y."/>
            <person name="Muto A."/>
            <person name="Inokuchi H."/>
            <person name="Ikemura T."/>
            <person name="Matsumoto T."/>
            <person name="Sasaki T."/>
            <person name="Itoh T."/>
        </authorList>
    </citation>
    <scope>NUCLEOTIDE SEQUENCE [LARGE SCALE GENOMIC DNA]</scope>
    <source>
        <strain evidence="3">cv. Nipponbare</strain>
    </source>
</reference>